<proteinExistence type="predicted"/>
<keyword evidence="2" id="KW-1185">Reference proteome</keyword>
<organism evidence="1 2">
    <name type="scientific">Rhodopirellula europaea 6C</name>
    <dbReference type="NCBI Taxonomy" id="1263867"/>
    <lineage>
        <taxon>Bacteria</taxon>
        <taxon>Pseudomonadati</taxon>
        <taxon>Planctomycetota</taxon>
        <taxon>Planctomycetia</taxon>
        <taxon>Pirellulales</taxon>
        <taxon>Pirellulaceae</taxon>
        <taxon>Rhodopirellula</taxon>
    </lineage>
</organism>
<evidence type="ECO:0000313" key="1">
    <source>
        <dbReference type="EMBL" id="EMB18241.1"/>
    </source>
</evidence>
<reference evidence="1" key="1">
    <citation type="submission" date="2012-11" db="EMBL/GenBank/DDBJ databases">
        <title>Permanent draft genomes of Rhodopirellula europaea strain SH398 and 6C.</title>
        <authorList>
            <person name="Richter M."/>
            <person name="Richter-Heitmann T."/>
            <person name="Frank C."/>
            <person name="Harder J."/>
            <person name="Glockner F.O."/>
        </authorList>
    </citation>
    <scope>NUCLEOTIDE SEQUENCE</scope>
    <source>
        <strain evidence="1">6C</strain>
    </source>
</reference>
<dbReference type="AlphaFoldDB" id="M2A8K7"/>
<comment type="caution">
    <text evidence="1">The sequence shown here is derived from an EMBL/GenBank/DDBJ whole genome shotgun (WGS) entry which is preliminary data.</text>
</comment>
<name>M2A8K7_9BACT</name>
<sequence>MDQSVRDILTAADRLGEWEFPSDGDDYKSLWADLDALVPQLEALVGFSLDVDRNVQDASFLTDVGLLDSRYYDRKTGTGAICYIFSFRFSNFSRLFTLHGAEWESRFDELRLGECRQLLEQHNFTYVPANALDCDYSGVNGPDN</sequence>
<dbReference type="RefSeq" id="WP_008654422.1">
    <property type="nucleotide sequence ID" value="NZ_ANMO01000057.1"/>
</dbReference>
<dbReference type="Proteomes" id="UP000011529">
    <property type="component" value="Unassembled WGS sequence"/>
</dbReference>
<gene>
    <name evidence="1" type="ORF">RE6C_01024</name>
</gene>
<feature type="non-terminal residue" evidence="1">
    <location>
        <position position="144"/>
    </location>
</feature>
<dbReference type="EMBL" id="ANMO01000057">
    <property type="protein sequence ID" value="EMB18241.1"/>
    <property type="molecule type" value="Genomic_DNA"/>
</dbReference>
<evidence type="ECO:0000313" key="2">
    <source>
        <dbReference type="Proteomes" id="UP000011529"/>
    </source>
</evidence>
<reference evidence="1" key="2">
    <citation type="journal article" date="2013" name="Mar. Genomics">
        <title>Expression of sulfatases in Rhodopirellula baltica and the diversity of sulfatases in the genus Rhodopirellula.</title>
        <authorList>
            <person name="Wegner C.E."/>
            <person name="Richter-Heitmann T."/>
            <person name="Klindworth A."/>
            <person name="Klockow C."/>
            <person name="Richter M."/>
            <person name="Achstetter T."/>
            <person name="Glockner F.O."/>
            <person name="Harder J."/>
        </authorList>
    </citation>
    <scope>NUCLEOTIDE SEQUENCE [LARGE SCALE GENOMIC DNA]</scope>
    <source>
        <strain evidence="1">6C</strain>
    </source>
</reference>
<accession>M2A8K7</accession>
<protein>
    <submittedName>
        <fullName evidence="1">Uncharacterized protein</fullName>
    </submittedName>
</protein>